<evidence type="ECO:0000313" key="2">
    <source>
        <dbReference type="Proteomes" id="UP001370490"/>
    </source>
</evidence>
<dbReference type="PANTHER" id="PTHR31170:SF25">
    <property type="entry name" value="BNAA09G04570D PROTEIN"/>
    <property type="match status" value="1"/>
</dbReference>
<accession>A0AAN8YTP2</accession>
<dbReference type="EMBL" id="JBAMMX010000027">
    <property type="protein sequence ID" value="KAK6912616.1"/>
    <property type="molecule type" value="Genomic_DNA"/>
</dbReference>
<organism evidence="1 2">
    <name type="scientific">Dillenia turbinata</name>
    <dbReference type="NCBI Taxonomy" id="194707"/>
    <lineage>
        <taxon>Eukaryota</taxon>
        <taxon>Viridiplantae</taxon>
        <taxon>Streptophyta</taxon>
        <taxon>Embryophyta</taxon>
        <taxon>Tracheophyta</taxon>
        <taxon>Spermatophyta</taxon>
        <taxon>Magnoliopsida</taxon>
        <taxon>eudicotyledons</taxon>
        <taxon>Gunneridae</taxon>
        <taxon>Pentapetalae</taxon>
        <taxon>Dilleniales</taxon>
        <taxon>Dilleniaceae</taxon>
        <taxon>Dillenia</taxon>
    </lineage>
</organism>
<dbReference type="InterPro" id="IPR004158">
    <property type="entry name" value="DUF247_pln"/>
</dbReference>
<name>A0AAN8YTP2_9MAGN</name>
<dbReference type="Pfam" id="PF03140">
    <property type="entry name" value="DUF247"/>
    <property type="match status" value="1"/>
</dbReference>
<proteinExistence type="predicted"/>
<dbReference type="PANTHER" id="PTHR31170">
    <property type="entry name" value="BNAC04G53230D PROTEIN"/>
    <property type="match status" value="1"/>
</dbReference>
<evidence type="ECO:0000313" key="1">
    <source>
        <dbReference type="EMBL" id="KAK6912616.1"/>
    </source>
</evidence>
<reference evidence="1 2" key="1">
    <citation type="submission" date="2023-12" db="EMBL/GenBank/DDBJ databases">
        <title>A high-quality genome assembly for Dillenia turbinata (Dilleniales).</title>
        <authorList>
            <person name="Chanderbali A."/>
        </authorList>
    </citation>
    <scope>NUCLEOTIDE SEQUENCE [LARGE SCALE GENOMIC DNA]</scope>
    <source>
        <strain evidence="1">LSX21</strain>
        <tissue evidence="1">Leaf</tissue>
    </source>
</reference>
<keyword evidence="2" id="KW-1185">Reference proteome</keyword>
<dbReference type="AlphaFoldDB" id="A0AAN8YTP2"/>
<sequence length="426" mass="49112">MPIHQELSQFISPWETKLTSYGSTEVESLEDCIRAIELRLESIRGSYAESTDMNNENFVQMILIDSAFIIELFLLDFCYDSIDGIDSICRKPWLIDDVGRDLSLLENQLPFFILSFGSSKNIADSFLKLSYNFFEGRGNTDKFLHYLSNFEVKHFVDMLTYNYIVSSPKRNSVQQEKVKFPLSATDLLEAGIRFRKGTSRCLFRITFSHRELEIPSLKLEDGTESLFRNVIAFEQCYYQNNSYLTNYMHFLACFIKSSEDVKLLPRKRIIENQLGSHNEVVTLIQTLRKETILWDGKFYFASLCNVLATYCMGPKFMMNVKAQNRDNKDEQSIKGEVELCDWKRIGVDNVLKVALLSLMIVDLSLQSPLQMEVSDATQPHFQVVSNVHANGNVILDDMKMQVEEGVSFLSEYMMGPMPDDMSFLMI</sequence>
<protein>
    <submittedName>
        <fullName evidence="1">Uncharacterized protein</fullName>
    </submittedName>
</protein>
<dbReference type="Proteomes" id="UP001370490">
    <property type="component" value="Unassembled WGS sequence"/>
</dbReference>
<comment type="caution">
    <text evidence="1">The sequence shown here is derived from an EMBL/GenBank/DDBJ whole genome shotgun (WGS) entry which is preliminary data.</text>
</comment>
<gene>
    <name evidence="1" type="ORF">RJ641_022217</name>
</gene>